<gene>
    <name evidence="3" type="ORF">GCM10007894_14060</name>
</gene>
<keyword evidence="1" id="KW-0560">Oxidoreductase</keyword>
<evidence type="ECO:0000259" key="2">
    <source>
        <dbReference type="SMART" id="SM00829"/>
    </source>
</evidence>
<dbReference type="AlphaFoldDB" id="A0AA37TLN0"/>
<dbReference type="PANTHER" id="PTHR43205">
    <property type="entry name" value="PROSTAGLANDIN REDUCTASE"/>
    <property type="match status" value="1"/>
</dbReference>
<dbReference type="Pfam" id="PF16884">
    <property type="entry name" value="ADH_N_2"/>
    <property type="match status" value="1"/>
</dbReference>
<comment type="caution">
    <text evidence="3">The sequence shown here is derived from an EMBL/GenBank/DDBJ whole genome shotgun (WGS) entry which is preliminary data.</text>
</comment>
<proteinExistence type="predicted"/>
<feature type="domain" description="Enoyl reductase (ER)" evidence="2">
    <location>
        <begin position="17"/>
        <end position="327"/>
    </location>
</feature>
<dbReference type="InterPro" id="IPR045010">
    <property type="entry name" value="MDR_fam"/>
</dbReference>
<dbReference type="EMBL" id="BSPO01000002">
    <property type="protein sequence ID" value="GLS83429.1"/>
    <property type="molecule type" value="Genomic_DNA"/>
</dbReference>
<reference evidence="3 4" key="1">
    <citation type="journal article" date="2014" name="Int. J. Syst. Evol. Microbiol.">
        <title>Complete genome sequence of Corynebacterium casei LMG S-19264T (=DSM 44701T), isolated from a smear-ripened cheese.</title>
        <authorList>
            <consortium name="US DOE Joint Genome Institute (JGI-PGF)"/>
            <person name="Walter F."/>
            <person name="Albersmeier A."/>
            <person name="Kalinowski J."/>
            <person name="Ruckert C."/>
        </authorList>
    </citation>
    <scope>NUCLEOTIDE SEQUENCE [LARGE SCALE GENOMIC DNA]</scope>
    <source>
        <strain evidence="3 4">NBRC 112785</strain>
    </source>
</reference>
<dbReference type="FunFam" id="3.40.50.720:FF:000121">
    <property type="entry name" value="Prostaglandin reductase 2"/>
    <property type="match status" value="1"/>
</dbReference>
<dbReference type="SMART" id="SM00829">
    <property type="entry name" value="PKS_ER"/>
    <property type="match status" value="1"/>
</dbReference>
<dbReference type="SUPFAM" id="SSF50129">
    <property type="entry name" value="GroES-like"/>
    <property type="match status" value="1"/>
</dbReference>
<name>A0AA37TLN0_9GAMM</name>
<evidence type="ECO:0000256" key="1">
    <source>
        <dbReference type="ARBA" id="ARBA00023002"/>
    </source>
</evidence>
<dbReference type="SUPFAM" id="SSF51735">
    <property type="entry name" value="NAD(P)-binding Rossmann-fold domains"/>
    <property type="match status" value="1"/>
</dbReference>
<dbReference type="InterPro" id="IPR041694">
    <property type="entry name" value="ADH_N_2"/>
</dbReference>
<evidence type="ECO:0000313" key="3">
    <source>
        <dbReference type="EMBL" id="GLS83429.1"/>
    </source>
</evidence>
<dbReference type="Gene3D" id="3.40.50.720">
    <property type="entry name" value="NAD(P)-binding Rossmann-like Domain"/>
    <property type="match status" value="1"/>
</dbReference>
<evidence type="ECO:0000313" key="4">
    <source>
        <dbReference type="Proteomes" id="UP001157439"/>
    </source>
</evidence>
<dbReference type="InterPro" id="IPR011032">
    <property type="entry name" value="GroES-like_sf"/>
</dbReference>
<dbReference type="InterPro" id="IPR013149">
    <property type="entry name" value="ADH-like_C"/>
</dbReference>
<dbReference type="InterPro" id="IPR036291">
    <property type="entry name" value="NAD(P)-bd_dom_sf"/>
</dbReference>
<dbReference type="CDD" id="cd05288">
    <property type="entry name" value="PGDH"/>
    <property type="match status" value="1"/>
</dbReference>
<dbReference type="Proteomes" id="UP001157439">
    <property type="component" value="Unassembled WGS sequence"/>
</dbReference>
<dbReference type="Pfam" id="PF00107">
    <property type="entry name" value="ADH_zinc_N"/>
    <property type="match status" value="1"/>
</dbReference>
<dbReference type="Gene3D" id="3.90.180.10">
    <property type="entry name" value="Medium-chain alcohol dehydrogenases, catalytic domain"/>
    <property type="match status" value="1"/>
</dbReference>
<accession>A0AA37TLN0</accession>
<sequence>MSYQAIVLKAYPEAHINQDTFEVVSRPEEPLKSDEFRIAVSHLSLDPAMRGWVSPDPNSYIPPVQIGEVMRAIGVGTVTESNHPKFPVGARVTGITGWTEQLLSNGTGMTVLPEGVSAELALSALGMPGMTAYIGYKDILEAKPNQTIVVTGAAGAVGSVVVQMAVADGLNVVGVAGSDDKCDWLTQLGCQGVINYKTDNVAEKLLALTPNGVDLMFENTGGEVQHHVIERINPHGRVAVCGLIADYHSATPAPAPSWINLIKRRARIEGFTITDHYHRGAEITQGLLGYLQQGKLEHKVHTLNGLESAIDGVNLLFSGANTGKLIVEL</sequence>
<dbReference type="InterPro" id="IPR020843">
    <property type="entry name" value="ER"/>
</dbReference>
<protein>
    <submittedName>
        <fullName evidence="3">NADP-dependent oxidoreductase</fullName>
    </submittedName>
</protein>
<dbReference type="GO" id="GO:0016628">
    <property type="term" value="F:oxidoreductase activity, acting on the CH-CH group of donors, NAD or NADP as acceptor"/>
    <property type="evidence" value="ECO:0007669"/>
    <property type="project" value="InterPro"/>
</dbReference>
<dbReference type="PANTHER" id="PTHR43205:SF42">
    <property type="entry name" value="ALCOHOL DEHYDROGENASE, ZINC-CONTAINING (AFU_ORTHOLOGUE AFUA_7G04530)"/>
    <property type="match status" value="1"/>
</dbReference>
<organism evidence="3 4">
    <name type="scientific">Paraferrimonas haliotis</name>
    <dbReference type="NCBI Taxonomy" id="2013866"/>
    <lineage>
        <taxon>Bacteria</taxon>
        <taxon>Pseudomonadati</taxon>
        <taxon>Pseudomonadota</taxon>
        <taxon>Gammaproteobacteria</taxon>
        <taxon>Alteromonadales</taxon>
        <taxon>Ferrimonadaceae</taxon>
        <taxon>Paraferrimonas</taxon>
    </lineage>
</organism>
<dbReference type="RefSeq" id="WP_095497018.1">
    <property type="nucleotide sequence ID" value="NZ_BSPO01000002.1"/>
</dbReference>
<keyword evidence="4" id="KW-1185">Reference proteome</keyword>